<evidence type="ECO:0000313" key="6">
    <source>
        <dbReference type="EMBL" id="KAE9155476.1"/>
    </source>
</evidence>
<evidence type="ECO:0000313" key="10">
    <source>
        <dbReference type="EMBL" id="KAE9361901.1"/>
    </source>
</evidence>
<dbReference type="Proteomes" id="UP000433483">
    <property type="component" value="Unassembled WGS sequence"/>
</dbReference>
<dbReference type="EMBL" id="QXFW01000001">
    <property type="protein sequence ID" value="KAE9031585.1"/>
    <property type="molecule type" value="Genomic_DNA"/>
</dbReference>
<evidence type="ECO:0000313" key="19">
    <source>
        <dbReference type="Proteomes" id="UP000488956"/>
    </source>
</evidence>
<dbReference type="Proteomes" id="UP000486351">
    <property type="component" value="Unassembled WGS sequence"/>
</dbReference>
<dbReference type="EMBL" id="QXGA01000012">
    <property type="protein sequence ID" value="KAE9155476.1"/>
    <property type="molecule type" value="Genomic_DNA"/>
</dbReference>
<dbReference type="EMBL" id="QXGB01000015">
    <property type="protein sequence ID" value="KAE9237275.1"/>
    <property type="molecule type" value="Genomic_DNA"/>
</dbReference>
<name>A0A6A4EZ98_9STRA</name>
<comment type="caution">
    <text evidence="9">The sequence shown here is derived from an EMBL/GenBank/DDBJ whole genome shotgun (WGS) entry which is preliminary data.</text>
</comment>
<evidence type="ECO:0000313" key="15">
    <source>
        <dbReference type="Proteomes" id="UP000441208"/>
    </source>
</evidence>
<evidence type="ECO:0000313" key="8">
    <source>
        <dbReference type="EMBL" id="KAE9256437.1"/>
    </source>
</evidence>
<dbReference type="AlphaFoldDB" id="A0A6A4EZ98"/>
<evidence type="ECO:0000313" key="9">
    <source>
        <dbReference type="EMBL" id="KAE9329916.1"/>
    </source>
</evidence>
<dbReference type="EMBL" id="QXFX01000005">
    <property type="protein sequence ID" value="KAE9140211.1"/>
    <property type="molecule type" value="Genomic_DNA"/>
</dbReference>
<dbReference type="Proteomes" id="UP000429523">
    <property type="component" value="Unassembled WGS sequence"/>
</dbReference>
<reference evidence="11 12" key="1">
    <citation type="submission" date="2018-08" db="EMBL/GenBank/DDBJ databases">
        <title>Genomic investigation of the strawberry pathogen Phytophthora fragariae indicates pathogenicity is determined by transcriptional variation in three key races.</title>
        <authorList>
            <person name="Adams T.M."/>
            <person name="Armitage A.D."/>
            <person name="Sobczyk M.K."/>
            <person name="Bates H.J."/>
            <person name="Dunwell J.M."/>
            <person name="Nellist C.F."/>
            <person name="Harrison R.J."/>
        </authorList>
    </citation>
    <scope>NUCLEOTIDE SEQUENCE [LARGE SCALE GENOMIC DNA]</scope>
    <source>
        <strain evidence="9 13">A4</strain>
        <strain evidence="8 17">BC-23</strain>
        <strain evidence="7 12">NOV-27</strain>
        <strain evidence="6 14">NOV-5</strain>
        <strain evidence="5 15">NOV-71</strain>
        <strain evidence="10 18">NOV-77</strain>
        <strain evidence="2 11">NOV-9</strain>
        <strain evidence="4 19">ONT-3</strain>
        <strain evidence="3 16">SCRP245</strain>
    </source>
</reference>
<accession>A0A6A4EZ98</accession>
<dbReference type="EMBL" id="QXFZ01000005">
    <property type="protein sequence ID" value="KAE9141334.1"/>
    <property type="molecule type" value="Genomic_DNA"/>
</dbReference>
<evidence type="ECO:0000313" key="12">
    <source>
        <dbReference type="Proteomes" id="UP000433483"/>
    </source>
</evidence>
<evidence type="ECO:0000313" key="13">
    <source>
        <dbReference type="Proteomes" id="UP000437068"/>
    </source>
</evidence>
<sequence length="76" mass="8538">MFDHMYYVDLKNVSSGLDDDAIYDLFKMKGMTHITTPTFQVGALTSRESHGVAQHGGLPKSADGEQHHRSLRNMFP</sequence>
<dbReference type="EMBL" id="QXGC01000002">
    <property type="protein sequence ID" value="KAE9256437.1"/>
    <property type="molecule type" value="Genomic_DNA"/>
</dbReference>
<organism evidence="9 13">
    <name type="scientific">Phytophthora fragariae</name>
    <dbReference type="NCBI Taxonomy" id="53985"/>
    <lineage>
        <taxon>Eukaryota</taxon>
        <taxon>Sar</taxon>
        <taxon>Stramenopiles</taxon>
        <taxon>Oomycota</taxon>
        <taxon>Peronosporomycetes</taxon>
        <taxon>Peronosporales</taxon>
        <taxon>Peronosporaceae</taxon>
        <taxon>Phytophthora</taxon>
    </lineage>
</organism>
<evidence type="ECO:0000313" key="3">
    <source>
        <dbReference type="EMBL" id="KAE9031585.1"/>
    </source>
</evidence>
<protein>
    <submittedName>
        <fullName evidence="9">Uncharacterized protein</fullName>
    </submittedName>
</protein>
<evidence type="ECO:0000313" key="14">
    <source>
        <dbReference type="Proteomes" id="UP000440732"/>
    </source>
</evidence>
<dbReference type="Proteomes" id="UP000460718">
    <property type="component" value="Unassembled WGS sequence"/>
</dbReference>
<evidence type="ECO:0000313" key="18">
    <source>
        <dbReference type="Proteomes" id="UP000486351"/>
    </source>
</evidence>
<dbReference type="Proteomes" id="UP000440732">
    <property type="component" value="Unassembled WGS sequence"/>
</dbReference>
<feature type="region of interest" description="Disordered" evidence="1">
    <location>
        <begin position="47"/>
        <end position="76"/>
    </location>
</feature>
<proteinExistence type="predicted"/>
<evidence type="ECO:0000256" key="1">
    <source>
        <dbReference type="SAM" id="MobiDB-lite"/>
    </source>
</evidence>
<evidence type="ECO:0000313" key="2">
    <source>
        <dbReference type="EMBL" id="KAE8950143.1"/>
    </source>
</evidence>
<keyword evidence="12" id="KW-1185">Reference proteome</keyword>
<evidence type="ECO:0000313" key="7">
    <source>
        <dbReference type="EMBL" id="KAE9237275.1"/>
    </source>
</evidence>
<dbReference type="EMBL" id="QXGE01000013">
    <property type="protein sequence ID" value="KAE9329916.1"/>
    <property type="molecule type" value="Genomic_DNA"/>
</dbReference>
<gene>
    <name evidence="9" type="ORF">PF001_g639</name>
    <name evidence="8" type="ORF">PF004_g79</name>
    <name evidence="7" type="ORF">PF005_g697</name>
    <name evidence="6" type="ORF">PF006_g551</name>
    <name evidence="5" type="ORF">PF007_g290</name>
    <name evidence="10" type="ORF">PF008_g582</name>
    <name evidence="2" type="ORF">PF009_g327</name>
    <name evidence="4" type="ORF">PF010_g282</name>
    <name evidence="3" type="ORF">PF011_g11</name>
</gene>
<dbReference type="Proteomes" id="UP000476176">
    <property type="component" value="Unassembled WGS sequence"/>
</dbReference>
<evidence type="ECO:0000313" key="16">
    <source>
        <dbReference type="Proteomes" id="UP000460718"/>
    </source>
</evidence>
<dbReference type="Proteomes" id="UP000488956">
    <property type="component" value="Unassembled WGS sequence"/>
</dbReference>
<dbReference type="EMBL" id="QXGF01000006">
    <property type="protein sequence ID" value="KAE8950143.1"/>
    <property type="molecule type" value="Genomic_DNA"/>
</dbReference>
<dbReference type="Proteomes" id="UP000441208">
    <property type="component" value="Unassembled WGS sequence"/>
</dbReference>
<evidence type="ECO:0000313" key="17">
    <source>
        <dbReference type="Proteomes" id="UP000476176"/>
    </source>
</evidence>
<evidence type="ECO:0000313" key="11">
    <source>
        <dbReference type="Proteomes" id="UP000429523"/>
    </source>
</evidence>
<dbReference type="OrthoDB" id="167202at2759"/>
<evidence type="ECO:0000313" key="5">
    <source>
        <dbReference type="EMBL" id="KAE9141334.1"/>
    </source>
</evidence>
<evidence type="ECO:0000313" key="4">
    <source>
        <dbReference type="EMBL" id="KAE9140211.1"/>
    </source>
</evidence>
<dbReference type="EMBL" id="QXFY01000012">
    <property type="protein sequence ID" value="KAE9361901.1"/>
    <property type="molecule type" value="Genomic_DNA"/>
</dbReference>
<dbReference type="Proteomes" id="UP000437068">
    <property type="component" value="Unassembled WGS sequence"/>
</dbReference>